<gene>
    <name evidence="3" type="ORF">ENH_00040930</name>
</gene>
<feature type="compositionally biased region" description="Low complexity" evidence="2">
    <location>
        <begin position="95"/>
        <end position="106"/>
    </location>
</feature>
<feature type="compositionally biased region" description="Low complexity" evidence="2">
    <location>
        <begin position="743"/>
        <end position="752"/>
    </location>
</feature>
<dbReference type="AlphaFoldDB" id="U6MWI5"/>
<dbReference type="InterPro" id="IPR051425">
    <property type="entry name" value="Formin_Homology"/>
</dbReference>
<accession>U6MWI5</accession>
<keyword evidence="4" id="KW-1185">Reference proteome</keyword>
<evidence type="ECO:0000313" key="4">
    <source>
        <dbReference type="Proteomes" id="UP000030754"/>
    </source>
</evidence>
<feature type="compositionally biased region" description="Low complexity" evidence="2">
    <location>
        <begin position="262"/>
        <end position="295"/>
    </location>
</feature>
<organism evidence="3 4">
    <name type="scientific">Eimeria necatrix</name>
    <dbReference type="NCBI Taxonomy" id="51315"/>
    <lineage>
        <taxon>Eukaryota</taxon>
        <taxon>Sar</taxon>
        <taxon>Alveolata</taxon>
        <taxon>Apicomplexa</taxon>
        <taxon>Conoidasida</taxon>
        <taxon>Coccidia</taxon>
        <taxon>Eucoccidiorida</taxon>
        <taxon>Eimeriorina</taxon>
        <taxon>Eimeriidae</taxon>
        <taxon>Eimeria</taxon>
    </lineage>
</organism>
<dbReference type="RefSeq" id="XP_013435331.1">
    <property type="nucleotide sequence ID" value="XM_013579877.1"/>
</dbReference>
<dbReference type="OrthoDB" id="347232at2759"/>
<feature type="region of interest" description="Disordered" evidence="2">
    <location>
        <begin position="674"/>
        <end position="800"/>
    </location>
</feature>
<feature type="compositionally biased region" description="Pro residues" evidence="2">
    <location>
        <begin position="629"/>
        <end position="639"/>
    </location>
</feature>
<evidence type="ECO:0000313" key="3">
    <source>
        <dbReference type="EMBL" id="CDJ66864.1"/>
    </source>
</evidence>
<reference evidence="3" key="2">
    <citation type="submission" date="2013-10" db="EMBL/GenBank/DDBJ databases">
        <authorList>
            <person name="Aslett M."/>
        </authorList>
    </citation>
    <scope>NUCLEOTIDE SEQUENCE [LARGE SCALE GENOMIC DNA]</scope>
    <source>
        <strain evidence="3">Houghton</strain>
    </source>
</reference>
<sequence length="920" mass="99868">MALPLQPAWREPAKRRLPSIHQGMLTEDVRAPCSSPPKIKARRLECSPEALALSPPKTARTAEALQARAKHLRERSPLCSPLKRRLQMPVSADESSASSPNACASAGETNAASALAAEIGDSSSSKMLQSPVRLHFPLTSSGTPRAAPELPPFPSAVSHCVAPAASSRGSSDTAASPQRQFAAEVGGPQEVSTGRGYGAPFNLDARSFLATAAAAAAAAAAGPGSPQGAATANARQQQRPSFLDDPASPFSTSRRRRPPPAAEVAAASEAVAKAAATPSPTRRPAAGARGIPPMAAHEDSMDHKVSPVSSRRRASPYHCNSSRVETTSVENEAVSPFRLTPPRKKPQFSFDGEHGAQCSQQKHSEEQELAGDCEMRLTPQEVASMQQLFSEQQQLSQRFHCSALDTCAAAEAPLAAVKLNRQLERLCRLYGLLRILFDRFYDRGEPLLLFSGILPAYTKLALTHYSRSAAEPDIGSVKGNSGSSGVGYTSSVSTGSGKVRNDLIKDVGRLVWLLPQLLQWKPRKPSGSAIAPSAAPLSPLRRQQQMHYDIQIMELKDGILLSSRARDGEERQQKLRERLVAYTLQWQNCCLQLQQQHEMRQQVSLLRRSRELLIQHASWVPGFDVESVPSPPAAAPPEPQQEQQHVLQPQQAPGAFKGESLIGHIGGSPIRCVRQQQQEQRATGTQHVQMQEQKKQQNKQVEETESGKSATPVATTSVGGVSSVSTCSTRQSLSPPDLTRECSSPSLLSSPLARGRQPTRRPSLFMPSVGNRSPSPSLVRRSVSNSTSPTRSPVSERLRRKTEERMAARLQQEAAQQIRKELYENVQRLKEVQIVLQCLLDACVYQDRRSRIDVRVLTDLFVSRVRTPLPLSAVERAVVFLEGIFPATHLSVRKVVDSKLREAQEAALAADAKKGLAPLE</sequence>
<feature type="region of interest" description="Disordered" evidence="2">
    <location>
        <begin position="625"/>
        <end position="649"/>
    </location>
</feature>
<dbReference type="Proteomes" id="UP000030754">
    <property type="component" value="Unassembled WGS sequence"/>
</dbReference>
<dbReference type="VEuPathDB" id="ToxoDB:ENH_00040930"/>
<feature type="compositionally biased region" description="Low complexity" evidence="2">
    <location>
        <begin position="710"/>
        <end position="729"/>
    </location>
</feature>
<dbReference type="EMBL" id="HG723858">
    <property type="protein sequence ID" value="CDJ66864.1"/>
    <property type="molecule type" value="Genomic_DNA"/>
</dbReference>
<feature type="compositionally biased region" description="Low complexity" evidence="2">
    <location>
        <begin position="214"/>
        <end position="232"/>
    </location>
</feature>
<feature type="region of interest" description="Disordered" evidence="2">
    <location>
        <begin position="139"/>
        <end position="198"/>
    </location>
</feature>
<evidence type="ECO:0000256" key="2">
    <source>
        <dbReference type="SAM" id="MobiDB-lite"/>
    </source>
</evidence>
<proteinExistence type="predicted"/>
<feature type="compositionally biased region" description="Low complexity" evidence="2">
    <location>
        <begin position="640"/>
        <end position="649"/>
    </location>
</feature>
<dbReference type="GeneID" id="25474251"/>
<feature type="compositionally biased region" description="Polar residues" evidence="2">
    <location>
        <begin position="318"/>
        <end position="330"/>
    </location>
</feature>
<feature type="compositionally biased region" description="Basic and acidic residues" evidence="2">
    <location>
        <begin position="296"/>
        <end position="305"/>
    </location>
</feature>
<reference evidence="3" key="1">
    <citation type="submission" date="2013-10" db="EMBL/GenBank/DDBJ databases">
        <title>Genomic analysis of the causative agents of coccidiosis in chickens.</title>
        <authorList>
            <person name="Reid A.J."/>
            <person name="Blake D."/>
            <person name="Billington K."/>
            <person name="Browne H."/>
            <person name="Dunn M."/>
            <person name="Hung S."/>
            <person name="Kawahara F."/>
            <person name="Miranda-Saavedra D."/>
            <person name="Mourier T."/>
            <person name="Nagra H."/>
            <person name="Otto T.D."/>
            <person name="Rawlings N."/>
            <person name="Sanchez A."/>
            <person name="Sanders M."/>
            <person name="Subramaniam C."/>
            <person name="Tay Y."/>
            <person name="Dear P."/>
            <person name="Doerig C."/>
            <person name="Gruber A."/>
            <person name="Parkinson J."/>
            <person name="Shirley M."/>
            <person name="Wan K.L."/>
            <person name="Berriman M."/>
            <person name="Tomley F."/>
            <person name="Pain A."/>
        </authorList>
    </citation>
    <scope>NUCLEOTIDE SEQUENCE [LARGE SCALE GENOMIC DNA]</scope>
    <source>
        <strain evidence="3">Houghton</strain>
    </source>
</reference>
<feature type="compositionally biased region" description="Basic and acidic residues" evidence="2">
    <location>
        <begin position="692"/>
        <end position="706"/>
    </location>
</feature>
<feature type="region of interest" description="Disordered" evidence="2">
    <location>
        <begin position="1"/>
        <end position="23"/>
    </location>
</feature>
<feature type="compositionally biased region" description="Polar residues" evidence="2">
    <location>
        <begin position="167"/>
        <end position="179"/>
    </location>
</feature>
<dbReference type="PANTHER" id="PTHR45725:SF18">
    <property type="entry name" value="ORC1-LIKE AAA ATPASE DOMAIN-CONTAINING PROTEIN"/>
    <property type="match status" value="1"/>
</dbReference>
<name>U6MWI5_9EIME</name>
<feature type="coiled-coil region" evidence="1">
    <location>
        <begin position="800"/>
        <end position="832"/>
    </location>
</feature>
<feature type="region of interest" description="Disordered" evidence="2">
    <location>
        <begin position="214"/>
        <end position="354"/>
    </location>
</feature>
<evidence type="ECO:0000256" key="1">
    <source>
        <dbReference type="SAM" id="Coils"/>
    </source>
</evidence>
<dbReference type="PANTHER" id="PTHR45725">
    <property type="entry name" value="FORMIN HOMOLOGY 2 FAMILY MEMBER"/>
    <property type="match status" value="1"/>
</dbReference>
<keyword evidence="1" id="KW-0175">Coiled coil</keyword>
<feature type="region of interest" description="Disordered" evidence="2">
    <location>
        <begin position="71"/>
        <end position="111"/>
    </location>
</feature>
<feature type="compositionally biased region" description="Low complexity" evidence="2">
    <location>
        <begin position="771"/>
        <end position="786"/>
    </location>
</feature>
<protein>
    <submittedName>
        <fullName evidence="3">Uncharacterized protein</fullName>
    </submittedName>
</protein>
<feature type="compositionally biased region" description="Low complexity" evidence="2">
    <location>
        <begin position="675"/>
        <end position="691"/>
    </location>
</feature>